<evidence type="ECO:0000259" key="2">
    <source>
        <dbReference type="Pfam" id="PF13966"/>
    </source>
</evidence>
<dbReference type="GO" id="GO:0004523">
    <property type="term" value="F:RNA-DNA hybrid ribonuclease activity"/>
    <property type="evidence" value="ECO:0007669"/>
    <property type="project" value="InterPro"/>
</dbReference>
<name>A0A2P6Q6V1_ROSCH</name>
<keyword evidence="3" id="KW-0548">Nucleotidyltransferase</keyword>
<dbReference type="Pfam" id="PF13456">
    <property type="entry name" value="RVT_3"/>
    <property type="match status" value="1"/>
</dbReference>
<protein>
    <submittedName>
        <fullName evidence="3">Putative ribonuclease H-like domain, reverse transcriptase zinc-binding domain-containing protein</fullName>
    </submittedName>
</protein>
<dbReference type="PANTHER" id="PTHR47723">
    <property type="entry name" value="OS05G0353850 PROTEIN"/>
    <property type="match status" value="1"/>
</dbReference>
<dbReference type="CDD" id="cd06222">
    <property type="entry name" value="RNase_H_like"/>
    <property type="match status" value="1"/>
</dbReference>
<feature type="domain" description="Reverse transcriptase zinc-binding" evidence="2">
    <location>
        <begin position="47"/>
        <end position="132"/>
    </location>
</feature>
<dbReference type="GO" id="GO:0003676">
    <property type="term" value="F:nucleic acid binding"/>
    <property type="evidence" value="ECO:0007669"/>
    <property type="project" value="InterPro"/>
</dbReference>
<dbReference type="Gene3D" id="3.30.420.10">
    <property type="entry name" value="Ribonuclease H-like superfamily/Ribonuclease H"/>
    <property type="match status" value="1"/>
</dbReference>
<dbReference type="SUPFAM" id="SSF53098">
    <property type="entry name" value="Ribonuclease H-like"/>
    <property type="match status" value="1"/>
</dbReference>
<keyword evidence="4" id="KW-1185">Reference proteome</keyword>
<gene>
    <name evidence="3" type="ORF">RchiOBHm_Chr5g0018821</name>
</gene>
<dbReference type="InterPro" id="IPR012337">
    <property type="entry name" value="RNaseH-like_sf"/>
</dbReference>
<accession>A0A2P6Q6V1</accession>
<dbReference type="Gramene" id="PRQ29898">
    <property type="protein sequence ID" value="PRQ29898"/>
    <property type="gene ID" value="RchiOBHm_Chr5g0018821"/>
</dbReference>
<dbReference type="Proteomes" id="UP000238479">
    <property type="component" value="Chromosome 5"/>
</dbReference>
<dbReference type="OMA" id="IWENNIT"/>
<feature type="domain" description="RNase H type-1" evidence="1">
    <location>
        <begin position="241"/>
        <end position="360"/>
    </location>
</feature>
<dbReference type="PANTHER" id="PTHR47723:SF19">
    <property type="entry name" value="POLYNUCLEOTIDYL TRANSFERASE, RIBONUCLEASE H-LIKE SUPERFAMILY PROTEIN"/>
    <property type="match status" value="1"/>
</dbReference>
<evidence type="ECO:0000313" key="4">
    <source>
        <dbReference type="Proteomes" id="UP000238479"/>
    </source>
</evidence>
<dbReference type="InterPro" id="IPR036397">
    <property type="entry name" value="RNaseH_sf"/>
</dbReference>
<dbReference type="EMBL" id="PDCK01000043">
    <property type="protein sequence ID" value="PRQ29898.1"/>
    <property type="molecule type" value="Genomic_DNA"/>
</dbReference>
<evidence type="ECO:0000313" key="3">
    <source>
        <dbReference type="EMBL" id="PRQ29898.1"/>
    </source>
</evidence>
<dbReference type="Pfam" id="PF13966">
    <property type="entry name" value="zf-RVT"/>
    <property type="match status" value="1"/>
</dbReference>
<dbReference type="InterPro" id="IPR002156">
    <property type="entry name" value="RNaseH_domain"/>
</dbReference>
<comment type="caution">
    <text evidence="3">The sequence shown here is derived from an EMBL/GenBank/DDBJ whole genome shotgun (WGS) entry which is preliminary data.</text>
</comment>
<keyword evidence="3" id="KW-0808">Transferase</keyword>
<dbReference type="InterPro" id="IPR044730">
    <property type="entry name" value="RNase_H-like_dom_plant"/>
</dbReference>
<sequence>MDNCWDTILLYACLPPEIVEKILCIPISNPASVRDKVIWQHTSNGKFSVKSAYNCLVTIQQTPSRKWRHIWNLSIPPKLKIFTWLFIQSRLLTNENRFRRHMTDNPNCSHCIDLYESMLHLFRDCRKAKEVWKDVGVPVTMQRTFNLDWEGWITANLYQNNCKHFGFNWSQLFVFICWFIWKWRNKFIFDNDFKGPHNASTTILQYLLEWNNANIKQSGDSTTRVEMIGWKKPNRGHFKLNVDGSKNDKGQIGAGGVIRNNEGVWCKGFMQHIGYGEVLQAEAWGLVTGLQIAVDMQIKHLDVESDSAILINLIQSKDIDLHPLGTLILNCRSLMNHFESCSIKHIHRERNMVADILAKHSLDNELGVCRMDTNPPFMNQVLMDDIDGLVRPRMVVTASVEQW</sequence>
<proteinExistence type="predicted"/>
<dbReference type="InterPro" id="IPR026960">
    <property type="entry name" value="RVT-Znf"/>
</dbReference>
<dbReference type="AlphaFoldDB" id="A0A2P6Q6V1"/>
<dbReference type="GO" id="GO:0003964">
    <property type="term" value="F:RNA-directed DNA polymerase activity"/>
    <property type="evidence" value="ECO:0007669"/>
    <property type="project" value="UniProtKB-KW"/>
</dbReference>
<reference evidence="3 4" key="1">
    <citation type="journal article" date="2018" name="Nat. Genet.">
        <title>The Rosa genome provides new insights in the design of modern roses.</title>
        <authorList>
            <person name="Bendahmane M."/>
        </authorList>
    </citation>
    <scope>NUCLEOTIDE SEQUENCE [LARGE SCALE GENOMIC DNA]</scope>
    <source>
        <strain evidence="4">cv. Old Blush</strain>
    </source>
</reference>
<organism evidence="3 4">
    <name type="scientific">Rosa chinensis</name>
    <name type="common">China rose</name>
    <dbReference type="NCBI Taxonomy" id="74649"/>
    <lineage>
        <taxon>Eukaryota</taxon>
        <taxon>Viridiplantae</taxon>
        <taxon>Streptophyta</taxon>
        <taxon>Embryophyta</taxon>
        <taxon>Tracheophyta</taxon>
        <taxon>Spermatophyta</taxon>
        <taxon>Magnoliopsida</taxon>
        <taxon>eudicotyledons</taxon>
        <taxon>Gunneridae</taxon>
        <taxon>Pentapetalae</taxon>
        <taxon>rosids</taxon>
        <taxon>fabids</taxon>
        <taxon>Rosales</taxon>
        <taxon>Rosaceae</taxon>
        <taxon>Rosoideae</taxon>
        <taxon>Rosoideae incertae sedis</taxon>
        <taxon>Rosa</taxon>
    </lineage>
</organism>
<dbReference type="InterPro" id="IPR053151">
    <property type="entry name" value="RNase_H-like"/>
</dbReference>
<evidence type="ECO:0000259" key="1">
    <source>
        <dbReference type="Pfam" id="PF13456"/>
    </source>
</evidence>
<keyword evidence="3" id="KW-0695">RNA-directed DNA polymerase</keyword>